<keyword evidence="5" id="KW-0255">Endonuclease</keyword>
<protein>
    <submittedName>
        <fullName evidence="5">Restriction endonuclease subunit S</fullName>
    </submittedName>
</protein>
<dbReference type="REBASE" id="449253">
    <property type="entry name" value="S.JinTT2ORF6250P"/>
</dbReference>
<dbReference type="RefSeq" id="WP_192911855.1">
    <property type="nucleotide sequence ID" value="NZ_CP062789.1"/>
</dbReference>
<proteinExistence type="inferred from homology"/>
<dbReference type="GO" id="GO:0009307">
    <property type="term" value="P:DNA restriction-modification system"/>
    <property type="evidence" value="ECO:0007669"/>
    <property type="project" value="UniProtKB-KW"/>
</dbReference>
<feature type="domain" description="Type I restriction modification DNA specificity" evidence="4">
    <location>
        <begin position="32"/>
        <end position="187"/>
    </location>
</feature>
<dbReference type="AlphaFoldDB" id="A0A7L9J4Q0"/>
<evidence type="ECO:0000259" key="4">
    <source>
        <dbReference type="Pfam" id="PF01420"/>
    </source>
</evidence>
<dbReference type="InterPro" id="IPR000055">
    <property type="entry name" value="Restrct_endonuc_typeI_TRD"/>
</dbReference>
<keyword evidence="5" id="KW-0540">Nuclease</keyword>
<dbReference type="Pfam" id="PF01420">
    <property type="entry name" value="Methylase_S"/>
    <property type="match status" value="1"/>
</dbReference>
<sequence>MSGWYSTTLGQICADGGGEIQTGPFGSQLHASDYVDEGTPVVMPQNIKDNFVDPEGIARISEADLKRLERYQLLQGDIVYSRRGDVERRALVRSENTGWLCGTGCLRVRLGDDRAHDPTFVSYALGLKRTREWIVRHAVGATMLNLNTSILSAVPLSVPRVDQQRAIAEVLGALDDKIAANTGLSASAEDLILALARRGETRCILADVATRATKSVKPEALGDAQVDHFSLPAYDGDRTAEAASADSIKSSKFALELPCVLLSKLNPRIPRIWDVVVLSGRPSLSSTEFIVLQPEQVSSSVLWAVLSQPNFMVELKGMVAGTSGSHQRVRPDDVMALEVTDPRFLSNETQAAIRALGQAVAHVRQENEELARTRDALLPLLMSGKVTVKDAEAMVGEVV</sequence>
<dbReference type="PANTHER" id="PTHR30408">
    <property type="entry name" value="TYPE-1 RESTRICTION ENZYME ECOKI SPECIFICITY PROTEIN"/>
    <property type="match status" value="1"/>
</dbReference>
<gene>
    <name evidence="5" type="ORF">IGS73_06255</name>
</gene>
<dbReference type="InterPro" id="IPR052021">
    <property type="entry name" value="Type-I_RS_S_subunit"/>
</dbReference>
<keyword evidence="3" id="KW-0238">DNA-binding</keyword>
<dbReference type="GO" id="GO:0004519">
    <property type="term" value="F:endonuclease activity"/>
    <property type="evidence" value="ECO:0007669"/>
    <property type="project" value="UniProtKB-KW"/>
</dbReference>
<dbReference type="CDD" id="cd16961">
    <property type="entry name" value="RMtype1_S_TRD-CR_like"/>
    <property type="match status" value="1"/>
</dbReference>
<comment type="similarity">
    <text evidence="1">Belongs to the type-I restriction system S methylase family.</text>
</comment>
<dbReference type="PANTHER" id="PTHR30408:SF12">
    <property type="entry name" value="TYPE I RESTRICTION ENZYME MJAVIII SPECIFICITY SUBUNIT"/>
    <property type="match status" value="1"/>
</dbReference>
<dbReference type="InterPro" id="IPR044946">
    <property type="entry name" value="Restrct_endonuc_typeI_TRD_sf"/>
</dbReference>
<keyword evidence="5" id="KW-0378">Hydrolase</keyword>
<dbReference type="Gene3D" id="3.90.220.20">
    <property type="entry name" value="DNA methylase specificity domains"/>
    <property type="match status" value="3"/>
</dbReference>
<name>A0A7L9J4Q0_9MICO</name>
<organism evidence="5 6">
    <name type="scientific">Janibacter indicus</name>
    <dbReference type="NCBI Taxonomy" id="857417"/>
    <lineage>
        <taxon>Bacteria</taxon>
        <taxon>Bacillati</taxon>
        <taxon>Actinomycetota</taxon>
        <taxon>Actinomycetes</taxon>
        <taxon>Micrococcales</taxon>
        <taxon>Intrasporangiaceae</taxon>
        <taxon>Janibacter</taxon>
    </lineage>
</organism>
<evidence type="ECO:0000313" key="5">
    <source>
        <dbReference type="EMBL" id="QOK23975.1"/>
    </source>
</evidence>
<keyword evidence="2" id="KW-0680">Restriction system</keyword>
<dbReference type="EMBL" id="CP062789">
    <property type="protein sequence ID" value="QOK23975.1"/>
    <property type="molecule type" value="Genomic_DNA"/>
</dbReference>
<dbReference type="GO" id="GO:0003677">
    <property type="term" value="F:DNA binding"/>
    <property type="evidence" value="ECO:0007669"/>
    <property type="project" value="UniProtKB-KW"/>
</dbReference>
<evidence type="ECO:0000313" key="6">
    <source>
        <dbReference type="Proteomes" id="UP000593998"/>
    </source>
</evidence>
<dbReference type="SUPFAM" id="SSF116734">
    <property type="entry name" value="DNA methylase specificity domain"/>
    <property type="match status" value="2"/>
</dbReference>
<evidence type="ECO:0000256" key="2">
    <source>
        <dbReference type="ARBA" id="ARBA00022747"/>
    </source>
</evidence>
<reference evidence="5 6" key="1">
    <citation type="submission" date="2020-10" db="EMBL/GenBank/DDBJ databases">
        <title>Janibacter indicus TT2 genome sequence.</title>
        <authorList>
            <person name="Lee K."/>
            <person name="Ganzorig M."/>
        </authorList>
    </citation>
    <scope>NUCLEOTIDE SEQUENCE [LARGE SCALE GENOMIC DNA]</scope>
    <source>
        <strain evidence="5 6">TT2</strain>
    </source>
</reference>
<evidence type="ECO:0000256" key="1">
    <source>
        <dbReference type="ARBA" id="ARBA00010923"/>
    </source>
</evidence>
<dbReference type="Proteomes" id="UP000593998">
    <property type="component" value="Chromosome"/>
</dbReference>
<evidence type="ECO:0000256" key="3">
    <source>
        <dbReference type="ARBA" id="ARBA00023125"/>
    </source>
</evidence>
<accession>A0A7L9J4Q0</accession>